<sequence length="831" mass="91040">MDGGGLVLNFAAPSGDAAPMRMAKPKGGRWKDRAKAVKSVKRKIAVASRPASSAPSASSSSSAAASEAIVTAREQAQARAHNAFEDFMAGDPSASKEAKLMHGKSQVQSSIFSPEDNKIEKVKTLQRPIGKPSNAPLNTSTFTGIGLDADLVKHMEGKLRVTMPTVIQQKAIPVLLGPTRKVGDDIPKTDTDVIIQAETGSGKTLTYLLPIVNRLIESESSPALDLESKRSIGTLAIIMTPTRELAKQILQVLETLLSMPASSTTGKKRSHWIVPGIVIGGDKKKSEKARLRKGVNILVGTPGRLLDHLQNTKAFEVQSLRWLVLDEADRLLELGFEESMTAILKILDARVKIAASVTSGNDTTKVWPQKRQTVLCSATLSDEVQRLAGSSLVDPIYISAKKEVAITKGIPGEELVTKEEKQAQQFSTPEQLKQLYVVAQAKLRLVTLTAMLKNAFALKDKKAKAPKLVVFLSSCDSVDFHHGLFANAGKETKKEPSQDGFFGQNYNEDEDDEGKADEIPDFVSAANRIDAKSITDEMYKAKRETERANARKARAQLSLMGAILPDVPLFRLHGNLAQGLRTDTYFEFCKAPSGVLFATDVAARGLDLPDVSHIIQYDPPSDLKDYVHRVGRTARLGRDGEAVLFLLPSEIKYLELLTAQGLPTQEVTVTNILMKLAPPKSTDYQQPATDIQNSFERYNLHTPENMAIARGAFWAFVKSYATHPSAEKHIFHIKNLHLGHIAKSFALREAPSDIPQPKKKKVGAGGKNGHRPGVDPDDETRVVRKSQKEREKEERAKPKIVLKRKNDMSEFAVGDYKSLVGPMLKRKKKTK</sequence>
<dbReference type="CDD" id="cd17949">
    <property type="entry name" value="DEADc_DDX31"/>
    <property type="match status" value="1"/>
</dbReference>
<evidence type="ECO:0000259" key="11">
    <source>
        <dbReference type="PROSITE" id="PS51192"/>
    </source>
</evidence>
<gene>
    <name evidence="13" type="ORF">EMPS_05748</name>
</gene>
<evidence type="ECO:0000256" key="7">
    <source>
        <dbReference type="ARBA" id="ARBA00022840"/>
    </source>
</evidence>
<feature type="compositionally biased region" description="Basic and acidic residues" evidence="10">
    <location>
        <begin position="779"/>
        <end position="797"/>
    </location>
</feature>
<evidence type="ECO:0000256" key="2">
    <source>
        <dbReference type="ARBA" id="ARBA00022517"/>
    </source>
</evidence>
<dbReference type="SMART" id="SM01178">
    <property type="entry name" value="DUF4217"/>
    <property type="match status" value="1"/>
</dbReference>
<dbReference type="CDD" id="cd18787">
    <property type="entry name" value="SF2_C_DEAD"/>
    <property type="match status" value="1"/>
</dbReference>
<keyword evidence="2" id="KW-0690">Ribosome biogenesis</keyword>
<comment type="similarity">
    <text evidence="9">Belongs to the DEAD box helicase family.</text>
</comment>
<evidence type="ECO:0000256" key="4">
    <source>
        <dbReference type="ARBA" id="ARBA00022741"/>
    </source>
</evidence>
<feature type="region of interest" description="Disordered" evidence="10">
    <location>
        <begin position="749"/>
        <end position="801"/>
    </location>
</feature>
<dbReference type="GO" id="GO:0006364">
    <property type="term" value="P:rRNA processing"/>
    <property type="evidence" value="ECO:0007669"/>
    <property type="project" value="UniProtKB-KW"/>
</dbReference>
<dbReference type="Pfam" id="PF00270">
    <property type="entry name" value="DEAD"/>
    <property type="match status" value="1"/>
</dbReference>
<dbReference type="SMART" id="SM00487">
    <property type="entry name" value="DEXDc"/>
    <property type="match status" value="1"/>
</dbReference>
<feature type="domain" description="Helicase ATP-binding" evidence="11">
    <location>
        <begin position="184"/>
        <end position="398"/>
    </location>
</feature>
<keyword evidence="14" id="KW-1185">Reference proteome</keyword>
<feature type="region of interest" description="Disordered" evidence="10">
    <location>
        <begin position="490"/>
        <end position="516"/>
    </location>
</feature>
<evidence type="ECO:0000256" key="1">
    <source>
        <dbReference type="ARBA" id="ARBA00004604"/>
    </source>
</evidence>
<keyword evidence="4 9" id="KW-0547">Nucleotide-binding</keyword>
<dbReference type="Proteomes" id="UP000827284">
    <property type="component" value="Unassembled WGS sequence"/>
</dbReference>
<accession>A0A9P3LX21</accession>
<keyword evidence="8 9" id="KW-0694">RNA-binding</keyword>
<keyword evidence="5 9" id="KW-0378">Hydrolase</keyword>
<dbReference type="SUPFAM" id="SSF52540">
    <property type="entry name" value="P-loop containing nucleoside triphosphate hydrolases"/>
    <property type="match status" value="1"/>
</dbReference>
<dbReference type="InterPro" id="IPR000629">
    <property type="entry name" value="RNA-helicase_DEAD-box_CS"/>
</dbReference>
<evidence type="ECO:0000256" key="3">
    <source>
        <dbReference type="ARBA" id="ARBA00022552"/>
    </source>
</evidence>
<dbReference type="PROSITE" id="PS00039">
    <property type="entry name" value="DEAD_ATP_HELICASE"/>
    <property type="match status" value="1"/>
</dbReference>
<dbReference type="Pfam" id="PF13959">
    <property type="entry name" value="CTE_SPB4"/>
    <property type="match status" value="1"/>
</dbReference>
<dbReference type="EC" id="3.6.4.13" evidence="9"/>
<dbReference type="PANTHER" id="PTHR24031">
    <property type="entry name" value="RNA HELICASE"/>
    <property type="match status" value="1"/>
</dbReference>
<dbReference type="GO" id="GO:0003724">
    <property type="term" value="F:RNA helicase activity"/>
    <property type="evidence" value="ECO:0007669"/>
    <property type="project" value="UniProtKB-EC"/>
</dbReference>
<evidence type="ECO:0000256" key="5">
    <source>
        <dbReference type="ARBA" id="ARBA00022801"/>
    </source>
</evidence>
<comment type="subcellular location">
    <subcellularLocation>
        <location evidence="1">Nucleus</location>
        <location evidence="1">Nucleolus</location>
    </subcellularLocation>
</comment>
<organism evidence="13 14">
    <name type="scientific">Entomortierella parvispora</name>
    <dbReference type="NCBI Taxonomy" id="205924"/>
    <lineage>
        <taxon>Eukaryota</taxon>
        <taxon>Fungi</taxon>
        <taxon>Fungi incertae sedis</taxon>
        <taxon>Mucoromycota</taxon>
        <taxon>Mortierellomycotina</taxon>
        <taxon>Mortierellomycetes</taxon>
        <taxon>Mortierellales</taxon>
        <taxon>Mortierellaceae</taxon>
        <taxon>Entomortierella</taxon>
    </lineage>
</organism>
<dbReference type="Pfam" id="PF00271">
    <property type="entry name" value="Helicase_C"/>
    <property type="match status" value="1"/>
</dbReference>
<dbReference type="Gene3D" id="3.40.50.300">
    <property type="entry name" value="P-loop containing nucleotide triphosphate hydrolases"/>
    <property type="match status" value="2"/>
</dbReference>
<reference evidence="13" key="1">
    <citation type="submission" date="2021-11" db="EMBL/GenBank/DDBJ databases">
        <authorList>
            <person name="Herlambang A."/>
            <person name="Guo Y."/>
            <person name="Takashima Y."/>
            <person name="Nishizawa T."/>
        </authorList>
    </citation>
    <scope>NUCLEOTIDE SEQUENCE</scope>
    <source>
        <strain evidence="13">E1425</strain>
    </source>
</reference>
<keyword evidence="3" id="KW-0698">rRNA processing</keyword>
<protein>
    <recommendedName>
        <fullName evidence="9">ATP-dependent RNA helicase</fullName>
        <ecNumber evidence="9">3.6.4.13</ecNumber>
    </recommendedName>
</protein>
<dbReference type="EMBL" id="BQFW01000008">
    <property type="protein sequence ID" value="GJJ73390.1"/>
    <property type="molecule type" value="Genomic_DNA"/>
</dbReference>
<dbReference type="PROSITE" id="PS51194">
    <property type="entry name" value="HELICASE_CTER"/>
    <property type="match status" value="1"/>
</dbReference>
<evidence type="ECO:0000259" key="12">
    <source>
        <dbReference type="PROSITE" id="PS51194"/>
    </source>
</evidence>
<dbReference type="PROSITE" id="PS51192">
    <property type="entry name" value="HELICASE_ATP_BIND_1"/>
    <property type="match status" value="1"/>
</dbReference>
<evidence type="ECO:0000256" key="9">
    <source>
        <dbReference type="RuleBase" id="RU365068"/>
    </source>
</evidence>
<keyword evidence="7 9" id="KW-0067">ATP-binding</keyword>
<evidence type="ECO:0000256" key="8">
    <source>
        <dbReference type="ARBA" id="ARBA00022884"/>
    </source>
</evidence>
<feature type="domain" description="Helicase C-terminal" evidence="12">
    <location>
        <begin position="509"/>
        <end position="685"/>
    </location>
</feature>
<keyword evidence="6 9" id="KW-0347">Helicase</keyword>
<comment type="caution">
    <text evidence="13">The sequence shown here is derived from an EMBL/GenBank/DDBJ whole genome shotgun (WGS) entry which is preliminary data.</text>
</comment>
<dbReference type="SMART" id="SM00490">
    <property type="entry name" value="HELICc"/>
    <property type="match status" value="1"/>
</dbReference>
<dbReference type="OrthoDB" id="422663at2759"/>
<evidence type="ECO:0000256" key="10">
    <source>
        <dbReference type="SAM" id="MobiDB-lite"/>
    </source>
</evidence>
<dbReference type="GO" id="GO:0016787">
    <property type="term" value="F:hydrolase activity"/>
    <property type="evidence" value="ECO:0007669"/>
    <property type="project" value="UniProtKB-KW"/>
</dbReference>
<evidence type="ECO:0000313" key="14">
    <source>
        <dbReference type="Proteomes" id="UP000827284"/>
    </source>
</evidence>
<dbReference type="GO" id="GO:0005524">
    <property type="term" value="F:ATP binding"/>
    <property type="evidence" value="ECO:0007669"/>
    <property type="project" value="UniProtKB-UniRule"/>
</dbReference>
<dbReference type="InterPro" id="IPR027417">
    <property type="entry name" value="P-loop_NTPase"/>
</dbReference>
<dbReference type="InterPro" id="IPR025313">
    <property type="entry name" value="SPB4-like_CTE"/>
</dbReference>
<dbReference type="InterPro" id="IPR014001">
    <property type="entry name" value="Helicase_ATP-bd"/>
</dbReference>
<dbReference type="InterPro" id="IPR011545">
    <property type="entry name" value="DEAD/DEAH_box_helicase_dom"/>
</dbReference>
<dbReference type="AlphaFoldDB" id="A0A9P3LX21"/>
<comment type="domain">
    <text evidence="9">The Q motif is unique to and characteristic of the DEAD box family of RNA helicases and controls ATP binding and hydrolysis.</text>
</comment>
<evidence type="ECO:0000313" key="13">
    <source>
        <dbReference type="EMBL" id="GJJ73390.1"/>
    </source>
</evidence>
<comment type="function">
    <text evidence="9">RNA helicase.</text>
</comment>
<dbReference type="GO" id="GO:0005730">
    <property type="term" value="C:nucleolus"/>
    <property type="evidence" value="ECO:0007669"/>
    <property type="project" value="UniProtKB-SubCell"/>
</dbReference>
<feature type="compositionally biased region" description="Low complexity" evidence="10">
    <location>
        <begin position="45"/>
        <end position="63"/>
    </location>
</feature>
<evidence type="ECO:0000256" key="6">
    <source>
        <dbReference type="ARBA" id="ARBA00022806"/>
    </source>
</evidence>
<feature type="region of interest" description="Disordered" evidence="10">
    <location>
        <begin position="41"/>
        <end position="63"/>
    </location>
</feature>
<name>A0A9P3LX21_9FUNG</name>
<dbReference type="GO" id="GO:0003723">
    <property type="term" value="F:RNA binding"/>
    <property type="evidence" value="ECO:0007669"/>
    <property type="project" value="UniProtKB-UniRule"/>
</dbReference>
<comment type="catalytic activity">
    <reaction evidence="9">
        <text>ATP + H2O = ADP + phosphate + H(+)</text>
        <dbReference type="Rhea" id="RHEA:13065"/>
        <dbReference type="ChEBI" id="CHEBI:15377"/>
        <dbReference type="ChEBI" id="CHEBI:15378"/>
        <dbReference type="ChEBI" id="CHEBI:30616"/>
        <dbReference type="ChEBI" id="CHEBI:43474"/>
        <dbReference type="ChEBI" id="CHEBI:456216"/>
        <dbReference type="EC" id="3.6.4.13"/>
    </reaction>
</comment>
<reference evidence="13" key="2">
    <citation type="journal article" date="2022" name="Microbiol. Resour. Announc.">
        <title>Whole-Genome Sequence of Entomortierella parvispora E1425, a Mucoromycotan Fungus Associated with Burkholderiaceae-Related Endosymbiotic Bacteria.</title>
        <authorList>
            <person name="Herlambang A."/>
            <person name="Guo Y."/>
            <person name="Takashima Y."/>
            <person name="Narisawa K."/>
            <person name="Ohta H."/>
            <person name="Nishizawa T."/>
        </authorList>
    </citation>
    <scope>NUCLEOTIDE SEQUENCE</scope>
    <source>
        <strain evidence="13">E1425</strain>
    </source>
</reference>
<proteinExistence type="inferred from homology"/>
<dbReference type="InterPro" id="IPR001650">
    <property type="entry name" value="Helicase_C-like"/>
</dbReference>